<keyword evidence="2" id="KW-1185">Reference proteome</keyword>
<dbReference type="RefSeq" id="WP_157904951.1">
    <property type="nucleotide sequence ID" value="NZ_JAAGNC010000222.1"/>
</dbReference>
<reference evidence="1 2" key="1">
    <citation type="submission" date="2020-01" db="EMBL/GenBank/DDBJ databases">
        <title>Insect and environment-associated Actinomycetes.</title>
        <authorList>
            <person name="Currrie C."/>
            <person name="Chevrette M."/>
            <person name="Carlson C."/>
            <person name="Stubbendieck R."/>
            <person name="Wendt-Pienkowski E."/>
        </authorList>
    </citation>
    <scope>NUCLEOTIDE SEQUENCE [LARGE SCALE GENOMIC DNA]</scope>
    <source>
        <strain evidence="1 2">SID8386</strain>
    </source>
</reference>
<dbReference type="EMBL" id="JAAGNC010000222">
    <property type="protein sequence ID" value="NEC62912.1"/>
    <property type="molecule type" value="Genomic_DNA"/>
</dbReference>
<dbReference type="Proteomes" id="UP000470404">
    <property type="component" value="Unassembled WGS sequence"/>
</dbReference>
<proteinExistence type="predicted"/>
<comment type="caution">
    <text evidence="1">The sequence shown here is derived from an EMBL/GenBank/DDBJ whole genome shotgun (WGS) entry which is preliminary data.</text>
</comment>
<protein>
    <submittedName>
        <fullName evidence="1">Uncharacterized protein</fullName>
    </submittedName>
</protein>
<gene>
    <name evidence="1" type="ORF">G3I59_46815</name>
</gene>
<organism evidence="1 2">
    <name type="scientific">Amycolatopsis rubida</name>
    <dbReference type="NCBI Taxonomy" id="112413"/>
    <lineage>
        <taxon>Bacteria</taxon>
        <taxon>Bacillati</taxon>
        <taxon>Actinomycetota</taxon>
        <taxon>Actinomycetes</taxon>
        <taxon>Pseudonocardiales</taxon>
        <taxon>Pseudonocardiaceae</taxon>
        <taxon>Amycolatopsis</taxon>
    </lineage>
</organism>
<evidence type="ECO:0000313" key="1">
    <source>
        <dbReference type="EMBL" id="NEC62912.1"/>
    </source>
</evidence>
<name>A0ABX0CBX0_9PSEU</name>
<evidence type="ECO:0000313" key="2">
    <source>
        <dbReference type="Proteomes" id="UP000470404"/>
    </source>
</evidence>
<accession>A0ABX0CBX0</accession>
<sequence length="143" mass="14612">MQLAEIFVDAAGLLVAGGAALAHGSTRRPISSPCRGIRARRRIAVVATAALTIDVSKTSTLGFVVPGMRAECDIGASTASLPAVSGLAGGAVLFSFSAGESLSHDGKVLLADRGERGVGGGVEDLIDVLLHQLWREVLARNHG</sequence>